<dbReference type="Proteomes" id="UP000309997">
    <property type="component" value="Unassembled WGS sequence"/>
</dbReference>
<keyword evidence="2" id="KW-1185">Reference proteome</keyword>
<evidence type="ECO:0000313" key="2">
    <source>
        <dbReference type="Proteomes" id="UP000309997"/>
    </source>
</evidence>
<reference evidence="1 2" key="1">
    <citation type="journal article" date="2024" name="Plant Biotechnol. J.">
        <title>Genome and CRISPR/Cas9 system of a widespread forest tree (Populus alba) in the world.</title>
        <authorList>
            <person name="Liu Y.J."/>
            <person name="Jiang P.F."/>
            <person name="Han X.M."/>
            <person name="Li X.Y."/>
            <person name="Wang H.M."/>
            <person name="Wang Y.J."/>
            <person name="Wang X.X."/>
            <person name="Zeng Q.Y."/>
        </authorList>
    </citation>
    <scope>NUCLEOTIDE SEQUENCE [LARGE SCALE GENOMIC DNA]</scope>
    <source>
        <strain evidence="2">cv. PAL-ZL1</strain>
    </source>
</reference>
<evidence type="ECO:0000313" key="1">
    <source>
        <dbReference type="EMBL" id="KAL3580375.1"/>
    </source>
</evidence>
<gene>
    <name evidence="1" type="ORF">D5086_018210</name>
</gene>
<organism evidence="1 2">
    <name type="scientific">Populus alba</name>
    <name type="common">White poplar</name>
    <dbReference type="NCBI Taxonomy" id="43335"/>
    <lineage>
        <taxon>Eukaryota</taxon>
        <taxon>Viridiplantae</taxon>
        <taxon>Streptophyta</taxon>
        <taxon>Embryophyta</taxon>
        <taxon>Tracheophyta</taxon>
        <taxon>Spermatophyta</taxon>
        <taxon>Magnoliopsida</taxon>
        <taxon>eudicotyledons</taxon>
        <taxon>Gunneridae</taxon>
        <taxon>Pentapetalae</taxon>
        <taxon>rosids</taxon>
        <taxon>fabids</taxon>
        <taxon>Malpighiales</taxon>
        <taxon>Salicaceae</taxon>
        <taxon>Saliceae</taxon>
        <taxon>Populus</taxon>
    </lineage>
</organism>
<comment type="caution">
    <text evidence="1">The sequence shown here is derived from an EMBL/GenBank/DDBJ whole genome shotgun (WGS) entry which is preliminary data.</text>
</comment>
<proteinExistence type="predicted"/>
<dbReference type="EMBL" id="RCHU02000009">
    <property type="protein sequence ID" value="KAL3580375.1"/>
    <property type="molecule type" value="Genomic_DNA"/>
</dbReference>
<protein>
    <submittedName>
        <fullName evidence="1">Uncharacterized protein</fullName>
    </submittedName>
</protein>
<sequence>MILEIGAVFINSEFDDHHGDDDNDDEQGGGGRSLDLLVKFVSNVFKKVSKRARKAVRSVLPVPLSTKLVEFSVNGVLLPAFLWVLKAFLEVILVCMSFAALYVLGLFVPKIIENVEIMCTCIQRRGFLSLYGIGY</sequence>
<accession>A0ACC4BPQ6</accession>
<name>A0ACC4BPQ6_POPAL</name>